<organism evidence="2 3">
    <name type="scientific">Desulfonema limicola</name>
    <dbReference type="NCBI Taxonomy" id="45656"/>
    <lineage>
        <taxon>Bacteria</taxon>
        <taxon>Pseudomonadati</taxon>
        <taxon>Thermodesulfobacteriota</taxon>
        <taxon>Desulfobacteria</taxon>
        <taxon>Desulfobacterales</taxon>
        <taxon>Desulfococcaceae</taxon>
        <taxon>Desulfonema</taxon>
    </lineage>
</organism>
<name>A0A975B5T5_9BACT</name>
<proteinExistence type="predicted"/>
<gene>
    <name evidence="2" type="ORF">dnl_15840</name>
</gene>
<evidence type="ECO:0000313" key="2">
    <source>
        <dbReference type="EMBL" id="QTA79322.1"/>
    </source>
</evidence>
<dbReference type="KEGG" id="dli:dnl_15840"/>
<protein>
    <submittedName>
        <fullName evidence="2">Uncharacterized protein</fullName>
    </submittedName>
</protein>
<evidence type="ECO:0000313" key="3">
    <source>
        <dbReference type="Proteomes" id="UP000663720"/>
    </source>
</evidence>
<accession>A0A975B5T5</accession>
<keyword evidence="3" id="KW-1185">Reference proteome</keyword>
<reference evidence="2" key="1">
    <citation type="journal article" date="2021" name="Microb. Physiol.">
        <title>Proteogenomic Insights into the Physiology of Marine, Sulfate-Reducing, Filamentous Desulfonema limicola and Desulfonema magnum.</title>
        <authorList>
            <person name="Schnaars V."/>
            <person name="Wohlbrand L."/>
            <person name="Scheve S."/>
            <person name="Hinrichs C."/>
            <person name="Reinhardt R."/>
            <person name="Rabus R."/>
        </authorList>
    </citation>
    <scope>NUCLEOTIDE SEQUENCE</scope>
    <source>
        <strain evidence="2">5ac10</strain>
    </source>
</reference>
<dbReference type="AlphaFoldDB" id="A0A975B5T5"/>
<keyword evidence="1" id="KW-0812">Transmembrane</keyword>
<keyword evidence="1" id="KW-1133">Transmembrane helix</keyword>
<dbReference type="Proteomes" id="UP000663720">
    <property type="component" value="Chromosome"/>
</dbReference>
<evidence type="ECO:0000256" key="1">
    <source>
        <dbReference type="SAM" id="Phobius"/>
    </source>
</evidence>
<feature type="transmembrane region" description="Helical" evidence="1">
    <location>
        <begin position="7"/>
        <end position="25"/>
    </location>
</feature>
<dbReference type="RefSeq" id="WP_207691088.1">
    <property type="nucleotide sequence ID" value="NZ_CP061799.1"/>
</dbReference>
<keyword evidence="1" id="KW-0472">Membrane</keyword>
<sequence>METREKIIVMAAITAIIIYGIYFFLPDSSSDKKPVIIENKSENTTDDVYMIIDMINKKLSALTISNPELFIISQSNSDWNDSFIIKKENIDKQKIIDISLPKYSGYLSMGNKKFAVLNGSEYQAGENLESSSYVIEKIYPDKVVIRKNNENEIIVPIEKSDKGSYVIEKMFQGTVVIRKNNENEIIVPIEDSD</sequence>
<dbReference type="EMBL" id="CP061799">
    <property type="protein sequence ID" value="QTA79322.1"/>
    <property type="molecule type" value="Genomic_DNA"/>
</dbReference>